<evidence type="ECO:0000313" key="2">
    <source>
        <dbReference type="Proteomes" id="UP000813463"/>
    </source>
</evidence>
<feature type="compositionally biased region" description="Basic and acidic residues" evidence="1">
    <location>
        <begin position="50"/>
        <end position="79"/>
    </location>
</feature>
<dbReference type="Proteomes" id="UP000813463">
    <property type="component" value="Chromosome 4"/>
</dbReference>
<dbReference type="CDD" id="cd00303">
    <property type="entry name" value="retropepsin_like"/>
    <property type="match status" value="1"/>
</dbReference>
<reference evidence="3" key="2">
    <citation type="submission" date="2025-08" db="UniProtKB">
        <authorList>
            <consortium name="RefSeq"/>
        </authorList>
    </citation>
    <scope>IDENTIFICATION</scope>
    <source>
        <tissue evidence="3">Leaf</tissue>
    </source>
</reference>
<feature type="compositionally biased region" description="Low complexity" evidence="1">
    <location>
        <begin position="93"/>
        <end position="106"/>
    </location>
</feature>
<evidence type="ECO:0000256" key="1">
    <source>
        <dbReference type="SAM" id="MobiDB-lite"/>
    </source>
</evidence>
<dbReference type="InterPro" id="IPR021109">
    <property type="entry name" value="Peptidase_aspartic_dom_sf"/>
</dbReference>
<dbReference type="Gene3D" id="3.10.10.10">
    <property type="entry name" value="HIV Type 1 Reverse Transcriptase, subunit A, domain 1"/>
    <property type="match status" value="1"/>
</dbReference>
<dbReference type="SUPFAM" id="SSF56672">
    <property type="entry name" value="DNA/RNA polymerases"/>
    <property type="match status" value="1"/>
</dbReference>
<evidence type="ECO:0000313" key="3">
    <source>
        <dbReference type="RefSeq" id="XP_056698649.1"/>
    </source>
</evidence>
<gene>
    <name evidence="3" type="primary">LOC130472183</name>
</gene>
<organism evidence="2 3">
    <name type="scientific">Spinacia oleracea</name>
    <name type="common">Spinach</name>
    <dbReference type="NCBI Taxonomy" id="3562"/>
    <lineage>
        <taxon>Eukaryota</taxon>
        <taxon>Viridiplantae</taxon>
        <taxon>Streptophyta</taxon>
        <taxon>Embryophyta</taxon>
        <taxon>Tracheophyta</taxon>
        <taxon>Spermatophyta</taxon>
        <taxon>Magnoliopsida</taxon>
        <taxon>eudicotyledons</taxon>
        <taxon>Gunneridae</taxon>
        <taxon>Pentapetalae</taxon>
        <taxon>Caryophyllales</taxon>
        <taxon>Chenopodiaceae</taxon>
        <taxon>Chenopodioideae</taxon>
        <taxon>Anserineae</taxon>
        <taxon>Spinacia</taxon>
    </lineage>
</organism>
<dbReference type="Gene3D" id="2.40.70.10">
    <property type="entry name" value="Acid Proteases"/>
    <property type="match status" value="1"/>
</dbReference>
<sequence length="490" mass="55436">MHDCEFKKYLGRKSFTTLREALKIDNEYIRSEEQMLISHPAMGGETSQAARKDQPHSHQQSYRKDNNIGKKVISREEVFRAGNQLEHTRARQDNNNGNDRQQNTQQHHAPYVPTQPGYSQSAPRIEQAPAVRQDNRTQPESSREGADRGKKLMVWVILGGPIHGGAISGAGRSLHEHRHLVNYHSTRKWSKPPNTPIASFTSEDCRDIIYPHDDPLVLELEIPNFPVKRCLIDEGSSTNIIFWEAFKQLNVDHNELSKMRYPVIGFSGATVYPEGSIRLPVQVGSEVSARDLMVDFLVIKVPATDNVIMGRPFIHDAQAVVSTYHLTMVYLSNLERTKRIQGSQEAGRSCYLTSLETSGRMVSEVNIAQEANLPVKRPRGDLRIENFDERPVSVPRPEAEGETHEVELVEDEMPDINPDIMVHRLNVDKAVRHVKQKKRNFSVDKIHAIKKEVDKLLGAGLIEVCDYPKWLANVVMVKKSNGNCVLTSPT</sequence>
<reference evidence="2" key="1">
    <citation type="journal article" date="2021" name="Nat. Commun.">
        <title>Genomic analyses provide insights into spinach domestication and the genetic basis of agronomic traits.</title>
        <authorList>
            <person name="Cai X."/>
            <person name="Sun X."/>
            <person name="Xu C."/>
            <person name="Sun H."/>
            <person name="Wang X."/>
            <person name="Ge C."/>
            <person name="Zhang Z."/>
            <person name="Wang Q."/>
            <person name="Fei Z."/>
            <person name="Jiao C."/>
            <person name="Wang Q."/>
        </authorList>
    </citation>
    <scope>NUCLEOTIDE SEQUENCE [LARGE SCALE GENOMIC DNA]</scope>
    <source>
        <strain evidence="2">cv. Varoflay</strain>
    </source>
</reference>
<dbReference type="RefSeq" id="XP_056698649.1">
    <property type="nucleotide sequence ID" value="XM_056842671.1"/>
</dbReference>
<evidence type="ECO:0008006" key="4">
    <source>
        <dbReference type="Google" id="ProtNLM"/>
    </source>
</evidence>
<protein>
    <recommendedName>
        <fullName evidence="4">Reverse transcriptase domain-containing protein</fullName>
    </recommendedName>
</protein>
<feature type="region of interest" description="Disordered" evidence="1">
    <location>
        <begin position="43"/>
        <end position="147"/>
    </location>
</feature>
<proteinExistence type="predicted"/>
<dbReference type="GeneID" id="130472183"/>
<dbReference type="PANTHER" id="PTHR33240:SF17">
    <property type="entry name" value="EUKARYOTIC PEPTIDE CHAIN RELEASE FACTOR GTP-BINDING SUBUNIT-LIKE"/>
    <property type="match status" value="1"/>
</dbReference>
<accession>A0ABM3RSR4</accession>
<name>A0ABM3RSR4_SPIOL</name>
<keyword evidence="2" id="KW-1185">Reference proteome</keyword>
<feature type="compositionally biased region" description="Basic and acidic residues" evidence="1">
    <location>
        <begin position="133"/>
        <end position="147"/>
    </location>
</feature>
<dbReference type="PANTHER" id="PTHR33240">
    <property type="entry name" value="OS08G0508500 PROTEIN"/>
    <property type="match status" value="1"/>
</dbReference>
<dbReference type="InterPro" id="IPR043502">
    <property type="entry name" value="DNA/RNA_pol_sf"/>
</dbReference>